<reference evidence="3" key="1">
    <citation type="journal article" date="2019" name="Int. J. Syst. Evol. Microbiol.">
        <title>The Global Catalogue of Microorganisms (GCM) 10K type strain sequencing project: providing services to taxonomists for standard genome sequencing and annotation.</title>
        <authorList>
            <consortium name="The Broad Institute Genomics Platform"/>
            <consortium name="The Broad Institute Genome Sequencing Center for Infectious Disease"/>
            <person name="Wu L."/>
            <person name="Ma J."/>
        </authorList>
    </citation>
    <scope>NUCLEOTIDE SEQUENCE [LARGE SCALE GENOMIC DNA]</scope>
    <source>
        <strain evidence="3">KCTC 32239</strain>
    </source>
</reference>
<dbReference type="Proteomes" id="UP000619761">
    <property type="component" value="Unassembled WGS sequence"/>
</dbReference>
<name>A0ABQ3B7I7_9GAMM</name>
<proteinExistence type="predicted"/>
<evidence type="ECO:0000256" key="1">
    <source>
        <dbReference type="SAM" id="SignalP"/>
    </source>
</evidence>
<comment type="caution">
    <text evidence="2">The sequence shown here is derived from an EMBL/GenBank/DDBJ whole genome shotgun (WGS) entry which is preliminary data.</text>
</comment>
<evidence type="ECO:0000313" key="2">
    <source>
        <dbReference type="EMBL" id="GGY77398.1"/>
    </source>
</evidence>
<organism evidence="2 3">
    <name type="scientific">Cellvibrio zantedeschiae</name>
    <dbReference type="NCBI Taxonomy" id="1237077"/>
    <lineage>
        <taxon>Bacteria</taxon>
        <taxon>Pseudomonadati</taxon>
        <taxon>Pseudomonadota</taxon>
        <taxon>Gammaproteobacteria</taxon>
        <taxon>Cellvibrionales</taxon>
        <taxon>Cellvibrionaceae</taxon>
        <taxon>Cellvibrio</taxon>
    </lineage>
</organism>
<protein>
    <recommendedName>
        <fullName evidence="4">Solute-binding protein family 3/N-terminal domain-containing protein</fullName>
    </recommendedName>
</protein>
<keyword evidence="3" id="KW-1185">Reference proteome</keyword>
<evidence type="ECO:0000313" key="3">
    <source>
        <dbReference type="Proteomes" id="UP000619761"/>
    </source>
</evidence>
<dbReference type="PROSITE" id="PS51257">
    <property type="entry name" value="PROKAR_LIPOPROTEIN"/>
    <property type="match status" value="1"/>
</dbReference>
<feature type="chain" id="PRO_5046494776" description="Solute-binding protein family 3/N-terminal domain-containing protein" evidence="1">
    <location>
        <begin position="34"/>
        <end position="304"/>
    </location>
</feature>
<sequence>MSSAMRIKHLIFSVLSYSLSVLLYASIAGSCYAQQSGSTANASYSKASQKLYVTTPQPEKSSLAHGQYFSKLLELALQKTQATDGDFELRHSNDSYTSNRLLAELVRGENAINIIWTSTSKEREQLLLPIKISIVRGLNSYRVFLIRKEDQEKFHSVHNLNDLRKLQAGQGAQWPDTAVMMSNNLPLVTAAQSDLLFDMLAGRRFDYFPRGLYEVWGEQELNAEKGLIIEDSLMLHYPAPIYFFVNKKNTALADRIERGLRIAMQDGSFELLFFSVPGFKRGYEELLHSSRQTLELKTDFPTQD</sequence>
<keyword evidence="1" id="KW-0732">Signal</keyword>
<gene>
    <name evidence="2" type="ORF">GCM10011613_22430</name>
</gene>
<dbReference type="SUPFAM" id="SSF53850">
    <property type="entry name" value="Periplasmic binding protein-like II"/>
    <property type="match status" value="1"/>
</dbReference>
<evidence type="ECO:0008006" key="4">
    <source>
        <dbReference type="Google" id="ProtNLM"/>
    </source>
</evidence>
<dbReference type="EMBL" id="BMYZ01000002">
    <property type="protein sequence ID" value="GGY77398.1"/>
    <property type="molecule type" value="Genomic_DNA"/>
</dbReference>
<dbReference type="Gene3D" id="3.40.190.10">
    <property type="entry name" value="Periplasmic binding protein-like II"/>
    <property type="match status" value="2"/>
</dbReference>
<accession>A0ABQ3B7I7</accession>
<feature type="signal peptide" evidence="1">
    <location>
        <begin position="1"/>
        <end position="33"/>
    </location>
</feature>